<evidence type="ECO:0000256" key="1">
    <source>
        <dbReference type="ARBA" id="ARBA00004651"/>
    </source>
</evidence>
<dbReference type="Proteomes" id="UP000286581">
    <property type="component" value="Unassembled WGS sequence"/>
</dbReference>
<accession>A0A413BDL3</accession>
<evidence type="ECO:0000256" key="7">
    <source>
        <dbReference type="ARBA" id="ARBA00022989"/>
    </source>
</evidence>
<proteinExistence type="predicted"/>
<dbReference type="InterPro" id="IPR027417">
    <property type="entry name" value="P-loop_NTPase"/>
</dbReference>
<dbReference type="GO" id="GO:0015421">
    <property type="term" value="F:ABC-type oligopeptide transporter activity"/>
    <property type="evidence" value="ECO:0007669"/>
    <property type="project" value="TreeGrafter"/>
</dbReference>
<reference evidence="12 13" key="1">
    <citation type="submission" date="2018-08" db="EMBL/GenBank/DDBJ databases">
        <title>A genome reference for cultivated species of the human gut microbiota.</title>
        <authorList>
            <person name="Zou Y."/>
            <person name="Xue W."/>
            <person name="Luo G."/>
        </authorList>
    </citation>
    <scope>NUCLEOTIDE SEQUENCE [LARGE SCALE GENOMIC DNA]</scope>
    <source>
        <strain evidence="12 13">AF12-8</strain>
    </source>
</reference>
<evidence type="ECO:0000313" key="13">
    <source>
        <dbReference type="Proteomes" id="UP000286581"/>
    </source>
</evidence>
<evidence type="ECO:0000259" key="11">
    <source>
        <dbReference type="PROSITE" id="PS50929"/>
    </source>
</evidence>
<dbReference type="SUPFAM" id="SSF52540">
    <property type="entry name" value="P-loop containing nucleoside triphosphate hydrolases"/>
    <property type="match status" value="1"/>
</dbReference>
<dbReference type="SUPFAM" id="SSF90123">
    <property type="entry name" value="ABC transporter transmembrane region"/>
    <property type="match status" value="1"/>
</dbReference>
<feature type="domain" description="ABC transporter" evidence="10">
    <location>
        <begin position="333"/>
        <end position="568"/>
    </location>
</feature>
<dbReference type="PROSITE" id="PS50929">
    <property type="entry name" value="ABC_TM1F"/>
    <property type="match status" value="1"/>
</dbReference>
<keyword evidence="6 12" id="KW-0067">ATP-binding</keyword>
<dbReference type="GO" id="GO:0005886">
    <property type="term" value="C:plasma membrane"/>
    <property type="evidence" value="ECO:0007669"/>
    <property type="project" value="UniProtKB-SubCell"/>
</dbReference>
<dbReference type="CDD" id="cd18548">
    <property type="entry name" value="ABC_6TM_Tm287_like"/>
    <property type="match status" value="1"/>
</dbReference>
<evidence type="ECO:0000256" key="2">
    <source>
        <dbReference type="ARBA" id="ARBA00022448"/>
    </source>
</evidence>
<dbReference type="GO" id="GO:0016887">
    <property type="term" value="F:ATP hydrolysis activity"/>
    <property type="evidence" value="ECO:0007669"/>
    <property type="project" value="InterPro"/>
</dbReference>
<keyword evidence="5" id="KW-0547">Nucleotide-binding</keyword>
<dbReference type="InterPro" id="IPR003593">
    <property type="entry name" value="AAA+_ATPase"/>
</dbReference>
<dbReference type="InterPro" id="IPR036640">
    <property type="entry name" value="ABC1_TM_sf"/>
</dbReference>
<dbReference type="Pfam" id="PF00005">
    <property type="entry name" value="ABC_tran"/>
    <property type="match status" value="1"/>
</dbReference>
<dbReference type="PROSITE" id="PS00211">
    <property type="entry name" value="ABC_TRANSPORTER_1"/>
    <property type="match status" value="1"/>
</dbReference>
<comment type="subcellular location">
    <subcellularLocation>
        <location evidence="1">Cell membrane</location>
        <topology evidence="1">Multi-pass membrane protein</topology>
    </subcellularLocation>
</comment>
<feature type="domain" description="ABC transmembrane type-1" evidence="11">
    <location>
        <begin position="20"/>
        <end position="298"/>
    </location>
</feature>
<keyword evidence="4 9" id="KW-0812">Transmembrane</keyword>
<protein>
    <submittedName>
        <fullName evidence="12">ABC transporter ATP-binding protein</fullName>
    </submittedName>
</protein>
<evidence type="ECO:0000256" key="9">
    <source>
        <dbReference type="SAM" id="Phobius"/>
    </source>
</evidence>
<feature type="transmembrane region" description="Helical" evidence="9">
    <location>
        <begin position="52"/>
        <end position="77"/>
    </location>
</feature>
<feature type="transmembrane region" description="Helical" evidence="9">
    <location>
        <begin position="20"/>
        <end position="40"/>
    </location>
</feature>
<keyword evidence="7 9" id="KW-1133">Transmembrane helix</keyword>
<keyword evidence="2" id="KW-0813">Transport</keyword>
<dbReference type="Gene3D" id="3.40.50.300">
    <property type="entry name" value="P-loop containing nucleotide triphosphate hydrolases"/>
    <property type="match status" value="1"/>
</dbReference>
<evidence type="ECO:0000256" key="3">
    <source>
        <dbReference type="ARBA" id="ARBA00022475"/>
    </source>
</evidence>
<dbReference type="InterPro" id="IPR017871">
    <property type="entry name" value="ABC_transporter-like_CS"/>
</dbReference>
<dbReference type="InterPro" id="IPR039421">
    <property type="entry name" value="Type_1_exporter"/>
</dbReference>
<dbReference type="InterPro" id="IPR003439">
    <property type="entry name" value="ABC_transporter-like_ATP-bd"/>
</dbReference>
<dbReference type="PANTHER" id="PTHR43394:SF1">
    <property type="entry name" value="ATP-BINDING CASSETTE SUB-FAMILY B MEMBER 10, MITOCHONDRIAL"/>
    <property type="match status" value="1"/>
</dbReference>
<keyword evidence="8 9" id="KW-0472">Membrane</keyword>
<dbReference type="AlphaFoldDB" id="A0A413BDL3"/>
<sequence>MKQILKYFKEYKKECICAPLFKLLEASFELIVPLVMAAIIDNGITASDKPYIWKMGGLLVLFAAVGLASTVTAQYFAAKAAVGFSTKLRHILFEKIESLSFSKMDTVGTSTLITRMTSDINQVQSGVNLVLRLFLRSPFIVFGAMTMAFTVNVRAAMVFVVTIPLLSIVVFSVMAASLPLYKKVQSSLDTVLSHTRENLEGTRVIRAFNKQNDEIDSFNRDNEFLTNMQQVVGRISALTNPLTFIIINVATIAVIVSGGKQVYAGILTQGEVVALVNYMSQILVELIKLANLIVQMTKAVACGNRIADVLSIPSKLPEKNPKLIDAKAGAPEVEFDHVCMTYEGAADETLTDISFTVQKGQTIGIIGGTGSGKSSLVNLIPRFYDATKGTIRIQGNDINDYDAVQLRDKIGVVMQKAVLFAGTIADNLRWGKNDATEEEMWKALDIAQATEVVKGKEGGLDYMIEQGGKNLSGGQKQRLTIARAVVKDPDILILDDSASALDFATDASLRAALKSMHGDKTIFIVSQRTSSIQFADNIIVLDDGQMVGFGPHEKLLETCETYKEIYDSQFKKESDMTRQKEV</sequence>
<dbReference type="Pfam" id="PF00664">
    <property type="entry name" value="ABC_membrane"/>
    <property type="match status" value="1"/>
</dbReference>
<name>A0A413BDL3_9FIRM</name>
<evidence type="ECO:0000259" key="10">
    <source>
        <dbReference type="PROSITE" id="PS50893"/>
    </source>
</evidence>
<evidence type="ECO:0000256" key="5">
    <source>
        <dbReference type="ARBA" id="ARBA00022741"/>
    </source>
</evidence>
<evidence type="ECO:0000313" key="12">
    <source>
        <dbReference type="EMBL" id="RGW38556.1"/>
    </source>
</evidence>
<feature type="transmembrane region" description="Helical" evidence="9">
    <location>
        <begin position="157"/>
        <end position="181"/>
    </location>
</feature>
<organism evidence="12 13">
    <name type="scientific">Agathobacter rectalis</name>
    <dbReference type="NCBI Taxonomy" id="39491"/>
    <lineage>
        <taxon>Bacteria</taxon>
        <taxon>Bacillati</taxon>
        <taxon>Bacillota</taxon>
        <taxon>Clostridia</taxon>
        <taxon>Lachnospirales</taxon>
        <taxon>Lachnospiraceae</taxon>
        <taxon>Agathobacter</taxon>
    </lineage>
</organism>
<evidence type="ECO:0000256" key="6">
    <source>
        <dbReference type="ARBA" id="ARBA00022840"/>
    </source>
</evidence>
<comment type="caution">
    <text evidence="12">The sequence shown here is derived from an EMBL/GenBank/DDBJ whole genome shotgun (WGS) entry which is preliminary data.</text>
</comment>
<dbReference type="GO" id="GO:0005524">
    <property type="term" value="F:ATP binding"/>
    <property type="evidence" value="ECO:0007669"/>
    <property type="project" value="UniProtKB-KW"/>
</dbReference>
<keyword evidence="3" id="KW-1003">Cell membrane</keyword>
<evidence type="ECO:0000256" key="4">
    <source>
        <dbReference type="ARBA" id="ARBA00022692"/>
    </source>
</evidence>
<dbReference type="PROSITE" id="PS50893">
    <property type="entry name" value="ABC_TRANSPORTER_2"/>
    <property type="match status" value="1"/>
</dbReference>
<evidence type="ECO:0000256" key="8">
    <source>
        <dbReference type="ARBA" id="ARBA00023136"/>
    </source>
</evidence>
<gene>
    <name evidence="12" type="ORF">DWV78_12635</name>
</gene>
<dbReference type="EMBL" id="QSAE01000048">
    <property type="protein sequence ID" value="RGW38556.1"/>
    <property type="molecule type" value="Genomic_DNA"/>
</dbReference>
<dbReference type="InterPro" id="IPR011527">
    <property type="entry name" value="ABC1_TM_dom"/>
</dbReference>
<dbReference type="FunFam" id="3.40.50.300:FF:000221">
    <property type="entry name" value="Multidrug ABC transporter ATP-binding protein"/>
    <property type="match status" value="1"/>
</dbReference>
<dbReference type="PANTHER" id="PTHR43394">
    <property type="entry name" value="ATP-DEPENDENT PERMEASE MDL1, MITOCHONDRIAL"/>
    <property type="match status" value="1"/>
</dbReference>
<feature type="transmembrane region" description="Helical" evidence="9">
    <location>
        <begin position="133"/>
        <end position="151"/>
    </location>
</feature>
<dbReference type="Gene3D" id="1.20.1560.10">
    <property type="entry name" value="ABC transporter type 1, transmembrane domain"/>
    <property type="match status" value="1"/>
</dbReference>
<dbReference type="SMART" id="SM00382">
    <property type="entry name" value="AAA"/>
    <property type="match status" value="1"/>
</dbReference>